<dbReference type="RefSeq" id="WP_124777914.1">
    <property type="nucleotide sequence ID" value="NZ_RQZA01000013.1"/>
</dbReference>
<keyword evidence="2" id="KW-1185">Reference proteome</keyword>
<dbReference type="EMBL" id="RQZA01000013">
    <property type="protein sequence ID" value="RRD29630.1"/>
    <property type="molecule type" value="Genomic_DNA"/>
</dbReference>
<name>A0A3P1V802_9STRE</name>
<protein>
    <recommendedName>
        <fullName evidence="3">HeH/LEM domain-containing protein</fullName>
    </recommendedName>
</protein>
<dbReference type="SUPFAM" id="SSF68912">
    <property type="entry name" value="Rho N-terminal domain-like"/>
    <property type="match status" value="1"/>
</dbReference>
<organism evidence="1 2">
    <name type="scientific">Streptococcus minor</name>
    <dbReference type="NCBI Taxonomy" id="229549"/>
    <lineage>
        <taxon>Bacteria</taxon>
        <taxon>Bacillati</taxon>
        <taxon>Bacillota</taxon>
        <taxon>Bacilli</taxon>
        <taxon>Lactobacillales</taxon>
        <taxon>Streptococcaceae</taxon>
        <taxon>Streptococcus</taxon>
    </lineage>
</organism>
<dbReference type="Proteomes" id="UP000281771">
    <property type="component" value="Unassembled WGS sequence"/>
</dbReference>
<accession>A0A3P1V802</accession>
<dbReference type="InterPro" id="IPR036361">
    <property type="entry name" value="SAP_dom_sf"/>
</dbReference>
<dbReference type="AlphaFoldDB" id="A0A3P1V802"/>
<dbReference type="Gene3D" id="1.10.720.30">
    <property type="entry name" value="SAP domain"/>
    <property type="match status" value="1"/>
</dbReference>
<gene>
    <name evidence="1" type="ORF">EII38_09330</name>
</gene>
<evidence type="ECO:0000313" key="2">
    <source>
        <dbReference type="Proteomes" id="UP000281771"/>
    </source>
</evidence>
<evidence type="ECO:0008006" key="3">
    <source>
        <dbReference type="Google" id="ProtNLM"/>
    </source>
</evidence>
<evidence type="ECO:0000313" key="1">
    <source>
        <dbReference type="EMBL" id="RRD29630.1"/>
    </source>
</evidence>
<sequence length="100" mass="11018">MTYIVTKNILDTKDNNYLYEKGEIYPRPELNVSDNRIKELLGKGVIVSDGAEGELTPDTKTEGDLSVKELKAKLDELGVKYGSRASKDELKALLDGAEGE</sequence>
<dbReference type="InterPro" id="IPR036269">
    <property type="entry name" value="Rho_N_sf"/>
</dbReference>
<proteinExistence type="predicted"/>
<comment type="caution">
    <text evidence="1">The sequence shown here is derived from an EMBL/GenBank/DDBJ whole genome shotgun (WGS) entry which is preliminary data.</text>
</comment>
<reference evidence="1 2" key="1">
    <citation type="submission" date="2018-11" db="EMBL/GenBank/DDBJ databases">
        <title>Genomes From Bacteria Associated with the Canine Oral Cavity: a Test Case for Automated Genome-Based Taxonomic Assignment.</title>
        <authorList>
            <person name="Coil D.A."/>
            <person name="Jospin G."/>
            <person name="Darling A.E."/>
            <person name="Wallis C."/>
            <person name="Davis I.J."/>
            <person name="Harris S."/>
            <person name="Eisen J.A."/>
            <person name="Holcombe L.J."/>
            <person name="O'Flynn C."/>
        </authorList>
    </citation>
    <scope>NUCLEOTIDE SEQUENCE [LARGE SCALE GENOMIC DNA]</scope>
    <source>
        <strain evidence="1 2">OH4621_COT-116</strain>
    </source>
</reference>